<keyword evidence="9 11" id="KW-0472">Membrane</keyword>
<evidence type="ECO:0000256" key="6">
    <source>
        <dbReference type="ARBA" id="ARBA00022968"/>
    </source>
</evidence>
<dbReference type="GO" id="GO:0006493">
    <property type="term" value="P:protein O-linked glycosylation"/>
    <property type="evidence" value="ECO:0007669"/>
    <property type="project" value="TreeGrafter"/>
</dbReference>
<dbReference type="RefSeq" id="XP_064471391.1">
    <property type="nucleotide sequence ID" value="XM_064615321.1"/>
</dbReference>
<keyword evidence="10" id="KW-0325">Glycoprotein</keyword>
<evidence type="ECO:0000313" key="12">
    <source>
        <dbReference type="EMBL" id="MBY10003.1"/>
    </source>
</evidence>
<name>A0A2R5LKE6_9ACAR</name>
<evidence type="ECO:0000256" key="2">
    <source>
        <dbReference type="ARBA" id="ARBA00008661"/>
    </source>
</evidence>
<evidence type="ECO:0000256" key="1">
    <source>
        <dbReference type="ARBA" id="ARBA00004323"/>
    </source>
</evidence>
<accession>A0A2R5LKE6</accession>
<evidence type="ECO:0000256" key="10">
    <source>
        <dbReference type="ARBA" id="ARBA00023180"/>
    </source>
</evidence>
<comment type="similarity">
    <text evidence="2 11">Belongs to the glycosyltransferase 31 family.</text>
</comment>
<evidence type="ECO:0000256" key="5">
    <source>
        <dbReference type="ARBA" id="ARBA00022692"/>
    </source>
</evidence>
<dbReference type="GO" id="GO:0000139">
    <property type="term" value="C:Golgi membrane"/>
    <property type="evidence" value="ECO:0007669"/>
    <property type="project" value="UniProtKB-SubCell"/>
</dbReference>
<keyword evidence="7 11" id="KW-1133">Transmembrane helix</keyword>
<feature type="transmembrane region" description="Helical" evidence="11">
    <location>
        <begin position="12"/>
        <end position="30"/>
    </location>
</feature>
<dbReference type="FunFam" id="3.90.550.50:FF:000001">
    <property type="entry name" value="Hexosyltransferase"/>
    <property type="match status" value="1"/>
</dbReference>
<dbReference type="AlphaFoldDB" id="A0A2R5LKE6"/>
<evidence type="ECO:0000256" key="8">
    <source>
        <dbReference type="ARBA" id="ARBA00023034"/>
    </source>
</evidence>
<evidence type="ECO:0000256" key="9">
    <source>
        <dbReference type="ARBA" id="ARBA00023136"/>
    </source>
</evidence>
<dbReference type="EC" id="2.4.1.-" evidence="11"/>
<dbReference type="Gene3D" id="3.90.550.50">
    <property type="match status" value="1"/>
</dbReference>
<protein>
    <recommendedName>
        <fullName evidence="11">Hexosyltransferase</fullName>
        <ecNumber evidence="11">2.4.1.-</ecNumber>
    </recommendedName>
</protein>
<keyword evidence="4 12" id="KW-0808">Transferase</keyword>
<organism evidence="12">
    <name type="scientific">Ornithodoros turicata</name>
    <dbReference type="NCBI Taxonomy" id="34597"/>
    <lineage>
        <taxon>Eukaryota</taxon>
        <taxon>Metazoa</taxon>
        <taxon>Ecdysozoa</taxon>
        <taxon>Arthropoda</taxon>
        <taxon>Chelicerata</taxon>
        <taxon>Arachnida</taxon>
        <taxon>Acari</taxon>
        <taxon>Parasitiformes</taxon>
        <taxon>Ixodida</taxon>
        <taxon>Ixodoidea</taxon>
        <taxon>Argasidae</taxon>
        <taxon>Ornithodorinae</taxon>
        <taxon>Ornithodoros</taxon>
    </lineage>
</organism>
<keyword evidence="8 11" id="KW-0333">Golgi apparatus</keyword>
<keyword evidence="6 11" id="KW-0735">Signal-anchor</keyword>
<dbReference type="InterPro" id="IPR002659">
    <property type="entry name" value="Glyco_trans_31"/>
</dbReference>
<dbReference type="GO" id="GO:0016758">
    <property type="term" value="F:hexosyltransferase activity"/>
    <property type="evidence" value="ECO:0007669"/>
    <property type="project" value="InterPro"/>
</dbReference>
<dbReference type="PANTHER" id="PTHR11214">
    <property type="entry name" value="BETA-1,3-N-ACETYLGLUCOSAMINYLTRANSFERASE"/>
    <property type="match status" value="1"/>
</dbReference>
<dbReference type="GeneID" id="135385797"/>
<sequence>MATGLVRILPRLAAVAICLLFIYGLLYRPLSLSTMNGHPRPDMSWVLSQQDLRLLVSNGSLTLSPRGRCPTLLTIIVCSAVRNAAARLAIRNSWARDAHAPYVRVFFLLGHMVNDTLQDKVEEESRLFGDIIQEGFIDTYNNLTVKSVVLLKWANEHCPQSRFVLKTDDDMFINVPNLITLLRTVGRKKLLLGCLISRATPVRDWSSKWYVPSFVYADHTYPDYLSGTGYVMSREVVKSLLQTALATPFFYLEDIFVTGIVAQKAAVKPMNHDGFKYYKRKNNVCIFRKLITGHNMSPKELQSMWAKVRGRGVMCS</sequence>
<proteinExistence type="inferred from homology"/>
<evidence type="ECO:0000256" key="7">
    <source>
        <dbReference type="ARBA" id="ARBA00022989"/>
    </source>
</evidence>
<reference evidence="12" key="1">
    <citation type="submission" date="2018-03" db="EMBL/GenBank/DDBJ databases">
        <title>The relapsing fever spirochete Borrelia turicatae persists in the highly oxidative environment of its soft-bodied tick vector.</title>
        <authorList>
            <person name="Bourret T.J."/>
            <person name="Boyle W.K."/>
            <person name="Valenzuela J.G."/>
            <person name="Oliveira F."/>
            <person name="Lopez J.E."/>
        </authorList>
    </citation>
    <scope>NUCLEOTIDE SEQUENCE</scope>
    <source>
        <strain evidence="12">Kansas strain/isolate</strain>
        <tissue evidence="12">Salivary glands</tissue>
    </source>
</reference>
<comment type="subcellular location">
    <subcellularLocation>
        <location evidence="1 11">Golgi apparatus membrane</location>
        <topology evidence="1 11">Single-pass type II membrane protein</topology>
    </subcellularLocation>
</comment>
<keyword evidence="5 11" id="KW-0812">Transmembrane</keyword>
<dbReference type="PANTHER" id="PTHR11214:SF314">
    <property type="entry name" value="HEXOSYLTRANSFERASE"/>
    <property type="match status" value="1"/>
</dbReference>
<keyword evidence="3 11" id="KW-0328">Glycosyltransferase</keyword>
<dbReference type="EMBL" id="GGLE01005877">
    <property type="protein sequence ID" value="MBY10003.1"/>
    <property type="molecule type" value="Transcribed_RNA"/>
</dbReference>
<dbReference type="Pfam" id="PF01762">
    <property type="entry name" value="Galactosyl_T"/>
    <property type="match status" value="1"/>
</dbReference>
<evidence type="ECO:0000256" key="3">
    <source>
        <dbReference type="ARBA" id="ARBA00022676"/>
    </source>
</evidence>
<evidence type="ECO:0000256" key="4">
    <source>
        <dbReference type="ARBA" id="ARBA00022679"/>
    </source>
</evidence>
<evidence type="ECO:0000256" key="11">
    <source>
        <dbReference type="RuleBase" id="RU363063"/>
    </source>
</evidence>